<keyword evidence="5" id="KW-1185">Reference proteome</keyword>
<dbReference type="GO" id="GO:0003723">
    <property type="term" value="F:RNA binding"/>
    <property type="evidence" value="ECO:0007669"/>
    <property type="project" value="TreeGrafter"/>
</dbReference>
<feature type="repeat" description="ANK" evidence="3">
    <location>
        <begin position="173"/>
        <end position="205"/>
    </location>
</feature>
<dbReference type="Pfam" id="PF00023">
    <property type="entry name" value="Ank"/>
    <property type="match status" value="1"/>
</dbReference>
<dbReference type="OrthoDB" id="197419at2759"/>
<dbReference type="InterPro" id="IPR036770">
    <property type="entry name" value="Ankyrin_rpt-contain_sf"/>
</dbReference>
<keyword evidence="2 3" id="KW-0040">ANK repeat</keyword>
<evidence type="ECO:0000313" key="4">
    <source>
        <dbReference type="EMBL" id="KAF2838653.1"/>
    </source>
</evidence>
<organism evidence="4 5">
    <name type="scientific">Patellaria atrata CBS 101060</name>
    <dbReference type="NCBI Taxonomy" id="1346257"/>
    <lineage>
        <taxon>Eukaryota</taxon>
        <taxon>Fungi</taxon>
        <taxon>Dikarya</taxon>
        <taxon>Ascomycota</taxon>
        <taxon>Pezizomycotina</taxon>
        <taxon>Dothideomycetes</taxon>
        <taxon>Dothideomycetes incertae sedis</taxon>
        <taxon>Patellariales</taxon>
        <taxon>Patellariaceae</taxon>
        <taxon>Patellaria</taxon>
    </lineage>
</organism>
<dbReference type="GO" id="GO:0006396">
    <property type="term" value="P:RNA processing"/>
    <property type="evidence" value="ECO:0007669"/>
    <property type="project" value="TreeGrafter"/>
</dbReference>
<dbReference type="PROSITE" id="PS50297">
    <property type="entry name" value="ANK_REP_REGION"/>
    <property type="match status" value="1"/>
</dbReference>
<protein>
    <submittedName>
        <fullName evidence="4">Ankyrin</fullName>
    </submittedName>
</protein>
<dbReference type="PROSITE" id="PS50088">
    <property type="entry name" value="ANK_REPEAT"/>
    <property type="match status" value="3"/>
</dbReference>
<gene>
    <name evidence="4" type="ORF">M501DRAFT_1016745</name>
</gene>
<evidence type="ECO:0000313" key="5">
    <source>
        <dbReference type="Proteomes" id="UP000799429"/>
    </source>
</evidence>
<dbReference type="PANTHER" id="PTHR24141">
    <property type="entry name" value="2-5A-DEPENDENT RIBONUCLEASE"/>
    <property type="match status" value="1"/>
</dbReference>
<keyword evidence="1" id="KW-0677">Repeat</keyword>
<comment type="caution">
    <text evidence="4">The sequence shown here is derived from an EMBL/GenBank/DDBJ whole genome shotgun (WGS) entry which is preliminary data.</text>
</comment>
<dbReference type="AlphaFoldDB" id="A0A9P4SBM2"/>
<dbReference type="SUPFAM" id="SSF48403">
    <property type="entry name" value="Ankyrin repeat"/>
    <property type="match status" value="2"/>
</dbReference>
<dbReference type="InterPro" id="IPR002110">
    <property type="entry name" value="Ankyrin_rpt"/>
</dbReference>
<dbReference type="GO" id="GO:0004540">
    <property type="term" value="F:RNA nuclease activity"/>
    <property type="evidence" value="ECO:0007669"/>
    <property type="project" value="TreeGrafter"/>
</dbReference>
<evidence type="ECO:0000256" key="3">
    <source>
        <dbReference type="PROSITE-ProRule" id="PRU00023"/>
    </source>
</evidence>
<proteinExistence type="predicted"/>
<dbReference type="Pfam" id="PF12796">
    <property type="entry name" value="Ank_2"/>
    <property type="match status" value="2"/>
</dbReference>
<name>A0A9P4SBM2_9PEZI</name>
<accession>A0A9P4SBM2</accession>
<dbReference type="Gene3D" id="1.25.40.20">
    <property type="entry name" value="Ankyrin repeat-containing domain"/>
    <property type="match status" value="2"/>
</dbReference>
<dbReference type="PANTHER" id="PTHR24141:SF1">
    <property type="entry name" value="2-5A-DEPENDENT RIBONUCLEASE"/>
    <property type="match status" value="1"/>
</dbReference>
<dbReference type="Proteomes" id="UP000799429">
    <property type="component" value="Unassembled WGS sequence"/>
</dbReference>
<dbReference type="SMART" id="SM00248">
    <property type="entry name" value="ANK"/>
    <property type="match status" value="8"/>
</dbReference>
<evidence type="ECO:0000256" key="1">
    <source>
        <dbReference type="ARBA" id="ARBA00022737"/>
    </source>
</evidence>
<feature type="repeat" description="ANK" evidence="3">
    <location>
        <begin position="269"/>
        <end position="307"/>
    </location>
</feature>
<sequence length="408" mass="45505">MDRISELDGSIRLIEEHFQLYRPHIDVYEDIDHEFDYGCSSLMVAILLRDERLARELLAEGADTRTQNQYHQTVLHFACATGIILKDLLNTDAVLDLNATDDFNQTPLIVAARCNSFRTVRRLIPLSPDVRHKTVTRRYTALHWAVLSGDVNIVQAITLVDQFPAHLDSVGYEGYPPLLDAVRSGRVEVLAALLKAGCNIHVCDRKGNSALHLAHDAPTARLLLQAGLDVDSAGPNGRTPLMQKTIEGNIPLMAFLTRKKADLTRQDDDGWTVLHYALTQSATKQTATLDLLMFLVKHGADPFALDCCKCYCSEKKGCSPTLFAHQSGSLKIWLDALLALGFKGYNYTERDIIRFQHFEKSNRRHICCQACLRVPPEPTPTLTGPSRVIGEVDDDSAFDITSPRMVVV</sequence>
<dbReference type="EMBL" id="MU006096">
    <property type="protein sequence ID" value="KAF2838653.1"/>
    <property type="molecule type" value="Genomic_DNA"/>
</dbReference>
<evidence type="ECO:0000256" key="2">
    <source>
        <dbReference type="ARBA" id="ARBA00023043"/>
    </source>
</evidence>
<reference evidence="4" key="1">
    <citation type="journal article" date="2020" name="Stud. Mycol.">
        <title>101 Dothideomycetes genomes: a test case for predicting lifestyles and emergence of pathogens.</title>
        <authorList>
            <person name="Haridas S."/>
            <person name="Albert R."/>
            <person name="Binder M."/>
            <person name="Bloem J."/>
            <person name="Labutti K."/>
            <person name="Salamov A."/>
            <person name="Andreopoulos B."/>
            <person name="Baker S."/>
            <person name="Barry K."/>
            <person name="Bills G."/>
            <person name="Bluhm B."/>
            <person name="Cannon C."/>
            <person name="Castanera R."/>
            <person name="Culley D."/>
            <person name="Daum C."/>
            <person name="Ezra D."/>
            <person name="Gonzalez J."/>
            <person name="Henrissat B."/>
            <person name="Kuo A."/>
            <person name="Liang C."/>
            <person name="Lipzen A."/>
            <person name="Lutzoni F."/>
            <person name="Magnuson J."/>
            <person name="Mondo S."/>
            <person name="Nolan M."/>
            <person name="Ohm R."/>
            <person name="Pangilinan J."/>
            <person name="Park H.-J."/>
            <person name="Ramirez L."/>
            <person name="Alfaro M."/>
            <person name="Sun H."/>
            <person name="Tritt A."/>
            <person name="Yoshinaga Y."/>
            <person name="Zwiers L.-H."/>
            <person name="Turgeon B."/>
            <person name="Goodwin S."/>
            <person name="Spatafora J."/>
            <person name="Crous P."/>
            <person name="Grigoriev I."/>
        </authorList>
    </citation>
    <scope>NUCLEOTIDE SEQUENCE</scope>
    <source>
        <strain evidence="4">CBS 101060</strain>
    </source>
</reference>
<feature type="repeat" description="ANK" evidence="3">
    <location>
        <begin position="236"/>
        <end position="268"/>
    </location>
</feature>